<gene>
    <name evidence="1" type="ORF">QE399_003843</name>
</gene>
<evidence type="ECO:0000313" key="1">
    <source>
        <dbReference type="EMBL" id="MDR6216154.1"/>
    </source>
</evidence>
<dbReference type="Proteomes" id="UP001267710">
    <property type="component" value="Unassembled WGS sequence"/>
</dbReference>
<evidence type="ECO:0000313" key="2">
    <source>
        <dbReference type="Proteomes" id="UP001267710"/>
    </source>
</evidence>
<organism evidence="1 2">
    <name type="scientific">Paracidovorax wautersii</name>
    <dbReference type="NCBI Taxonomy" id="1177982"/>
    <lineage>
        <taxon>Bacteria</taxon>
        <taxon>Pseudomonadati</taxon>
        <taxon>Pseudomonadota</taxon>
        <taxon>Betaproteobacteria</taxon>
        <taxon>Burkholderiales</taxon>
        <taxon>Comamonadaceae</taxon>
        <taxon>Paracidovorax</taxon>
    </lineage>
</organism>
<keyword evidence="2" id="KW-1185">Reference proteome</keyword>
<sequence>MAIQPVPSMTPVPHFPALSERAAGTYNQSAYNFGTHMSVTFNGELLAVAMNVAHNAGEAFAAADAAGEVLTAVNEAAGQVAGDAAAAVAAKEAAETAAILAQNGAGLPARTPGWMLVASAANQPVFINPATLPAIQGKADKDGAVVTRMVSPFVDLGDIAANGTATINVQAGSVQRFNVLGNYTVAFANLPAGVVSAAVRLRCEGLAGRTGSWPAVGPNGGWRKADGTLWPTPSAAGIVFKSGVPTFIFVMIDNGSIVFVVMQ</sequence>
<dbReference type="EMBL" id="JAVIZX010000001">
    <property type="protein sequence ID" value="MDR6216154.1"/>
    <property type="molecule type" value="Genomic_DNA"/>
</dbReference>
<name>A0ABU1IG04_9BURK</name>
<comment type="caution">
    <text evidence="1">The sequence shown here is derived from an EMBL/GenBank/DDBJ whole genome shotgun (WGS) entry which is preliminary data.</text>
</comment>
<protein>
    <submittedName>
        <fullName evidence="1">Uncharacterized protein</fullName>
    </submittedName>
</protein>
<reference evidence="1 2" key="1">
    <citation type="submission" date="2023-08" db="EMBL/GenBank/DDBJ databases">
        <title>Functional and genomic diversity of the sorghum phyllosphere microbiome.</title>
        <authorList>
            <person name="Shade A."/>
        </authorList>
    </citation>
    <scope>NUCLEOTIDE SEQUENCE [LARGE SCALE GENOMIC DNA]</scope>
    <source>
        <strain evidence="1 2">SORGH_AS_0335</strain>
    </source>
</reference>
<dbReference type="RefSeq" id="WP_309831349.1">
    <property type="nucleotide sequence ID" value="NZ_JAVIZX010000001.1"/>
</dbReference>
<proteinExistence type="predicted"/>
<accession>A0ABU1IG04</accession>